<dbReference type="Gramene" id="KRH12556">
    <property type="protein sequence ID" value="KRH12556"/>
    <property type="gene ID" value="GLYMA_15G178500"/>
</dbReference>
<reference evidence="4" key="2">
    <citation type="submission" date="2018-02" db="UniProtKB">
        <authorList>
            <consortium name="EnsemblPlants"/>
        </authorList>
    </citation>
    <scope>IDENTIFICATION</scope>
    <source>
        <strain evidence="4">Williams 82</strain>
    </source>
</reference>
<protein>
    <recommendedName>
        <fullName evidence="2">ATP-dependent DNA helicase RecQ zinc-binding domain-containing protein</fullName>
    </recommendedName>
</protein>
<dbReference type="STRING" id="3847.A0A0R0G2N0"/>
<dbReference type="PaxDb" id="3847-GLYMA15G19681.1"/>
<feature type="domain" description="ATP-dependent DNA helicase RecQ zinc-binding" evidence="2">
    <location>
        <begin position="6"/>
        <end position="44"/>
    </location>
</feature>
<dbReference type="InParanoid" id="A0A0R0G2N0"/>
<accession>A0A0R0G2N0</accession>
<dbReference type="InterPro" id="IPR032284">
    <property type="entry name" value="RecQ_Zn-bd"/>
</dbReference>
<evidence type="ECO:0000313" key="5">
    <source>
        <dbReference type="Proteomes" id="UP000008827"/>
    </source>
</evidence>
<dbReference type="InterPro" id="IPR036388">
    <property type="entry name" value="WH-like_DNA-bd_sf"/>
</dbReference>
<dbReference type="Proteomes" id="UP000008827">
    <property type="component" value="Chromosome 15"/>
</dbReference>
<dbReference type="EMBL" id="CM000848">
    <property type="protein sequence ID" value="KRH12556.1"/>
    <property type="molecule type" value="Genomic_DNA"/>
</dbReference>
<evidence type="ECO:0000259" key="2">
    <source>
        <dbReference type="Pfam" id="PF16124"/>
    </source>
</evidence>
<dbReference type="AlphaFoldDB" id="A0A0R0G2N0"/>
<name>A0A0R0G2N0_SOYBN</name>
<reference evidence="3 4" key="1">
    <citation type="journal article" date="2010" name="Nature">
        <title>Genome sequence of the palaeopolyploid soybean.</title>
        <authorList>
            <person name="Schmutz J."/>
            <person name="Cannon S.B."/>
            <person name="Schlueter J."/>
            <person name="Ma J."/>
            <person name="Mitros T."/>
            <person name="Nelson W."/>
            <person name="Hyten D.L."/>
            <person name="Song Q."/>
            <person name="Thelen J.J."/>
            <person name="Cheng J."/>
            <person name="Xu D."/>
            <person name="Hellsten U."/>
            <person name="May G.D."/>
            <person name="Yu Y."/>
            <person name="Sakurai T."/>
            <person name="Umezawa T."/>
            <person name="Bhattacharyya M.K."/>
            <person name="Sandhu D."/>
            <person name="Valliyodan B."/>
            <person name="Lindquist E."/>
            <person name="Peto M."/>
            <person name="Grant D."/>
            <person name="Shu S."/>
            <person name="Goodstein D."/>
            <person name="Barry K."/>
            <person name="Futrell-Griggs M."/>
            <person name="Abernathy B."/>
            <person name="Du J."/>
            <person name="Tian Z."/>
            <person name="Zhu L."/>
            <person name="Gill N."/>
            <person name="Joshi T."/>
            <person name="Libault M."/>
            <person name="Sethuraman A."/>
            <person name="Zhang X.-C."/>
            <person name="Shinozaki K."/>
            <person name="Nguyen H.T."/>
            <person name="Wing R.A."/>
            <person name="Cregan P."/>
            <person name="Specht J."/>
            <person name="Grimwood J."/>
            <person name="Rokhsar D."/>
            <person name="Stacey G."/>
            <person name="Shoemaker R.C."/>
            <person name="Jackson S.A."/>
        </authorList>
    </citation>
    <scope>NUCLEOTIDE SEQUENCE</scope>
    <source>
        <strain evidence="4">cv. Williams 82</strain>
        <tissue evidence="3">Callus</tissue>
    </source>
</reference>
<evidence type="ECO:0000313" key="4">
    <source>
        <dbReference type="EnsemblPlants" id="KRH12556"/>
    </source>
</evidence>
<reference evidence="3" key="3">
    <citation type="submission" date="2018-07" db="EMBL/GenBank/DDBJ databases">
        <title>WGS assembly of Glycine max.</title>
        <authorList>
            <person name="Schmutz J."/>
            <person name="Cannon S."/>
            <person name="Schlueter J."/>
            <person name="Ma J."/>
            <person name="Mitros T."/>
            <person name="Nelson W."/>
            <person name="Hyten D."/>
            <person name="Song Q."/>
            <person name="Thelen J."/>
            <person name="Cheng J."/>
            <person name="Xu D."/>
            <person name="Hellsten U."/>
            <person name="May G."/>
            <person name="Yu Y."/>
            <person name="Sakurai T."/>
            <person name="Umezawa T."/>
            <person name="Bhattacharyya M."/>
            <person name="Sandhu D."/>
            <person name="Valliyodan B."/>
            <person name="Lindquist E."/>
            <person name="Peto M."/>
            <person name="Grant D."/>
            <person name="Shu S."/>
            <person name="Goodstein D."/>
            <person name="Barry K."/>
            <person name="Futrell-Griggs M."/>
            <person name="Abernathy B."/>
            <person name="Du J."/>
            <person name="Tian Z."/>
            <person name="Zhu L."/>
            <person name="Gill N."/>
            <person name="Joshi T."/>
            <person name="Libault M."/>
            <person name="Sethuraman A."/>
            <person name="Zhang X."/>
            <person name="Shinozaki K."/>
            <person name="Nguyen H."/>
            <person name="Wing R."/>
            <person name="Cregan P."/>
            <person name="Specht J."/>
            <person name="Grimwood J."/>
            <person name="Rokhsar D."/>
            <person name="Stacey G."/>
            <person name="Shoemaker R."/>
            <person name="Jackson S."/>
        </authorList>
    </citation>
    <scope>NUCLEOTIDE SEQUENCE</scope>
    <source>
        <tissue evidence="3">Callus</tissue>
    </source>
</reference>
<dbReference type="Pfam" id="PF16124">
    <property type="entry name" value="RecQ_Zn_bind"/>
    <property type="match status" value="1"/>
</dbReference>
<dbReference type="EnsemblPlants" id="KRH12556">
    <property type="protein sequence ID" value="KRH12556"/>
    <property type="gene ID" value="GLYMA_15G178500"/>
</dbReference>
<organism evidence="3">
    <name type="scientific">Glycine max</name>
    <name type="common">Soybean</name>
    <name type="synonym">Glycine hispida</name>
    <dbReference type="NCBI Taxonomy" id="3847"/>
    <lineage>
        <taxon>Eukaryota</taxon>
        <taxon>Viridiplantae</taxon>
        <taxon>Streptophyta</taxon>
        <taxon>Embryophyta</taxon>
        <taxon>Tracheophyta</taxon>
        <taxon>Spermatophyta</taxon>
        <taxon>Magnoliopsida</taxon>
        <taxon>eudicotyledons</taxon>
        <taxon>Gunneridae</taxon>
        <taxon>Pentapetalae</taxon>
        <taxon>rosids</taxon>
        <taxon>fabids</taxon>
        <taxon>Fabales</taxon>
        <taxon>Fabaceae</taxon>
        <taxon>Papilionoideae</taxon>
        <taxon>50 kb inversion clade</taxon>
        <taxon>NPAAA clade</taxon>
        <taxon>indigoferoid/millettioid clade</taxon>
        <taxon>Phaseoleae</taxon>
        <taxon>Glycine</taxon>
        <taxon>Glycine subgen. Soja</taxon>
    </lineage>
</organism>
<sequence>MPLIAFNQIVEYCEGSGCRRKRILKSFAEQVTVSLCGKTCDACRHPNLVARCLEDFTTACALRQKNGSSRIFRTSSTDAIDREQLSEFWNQDEEANGSEEDIPDSDGRSVVIRLYIHVDEFSLVDGNEFVNNLTRSKLQSKLGVNEKLAMLQRAEENFYRNNNAYKQSNKVDKNAISDPMRGASRQRLQNALKQVQQRLDNFKVEMETSASLLKDECYKKYGKAGKSFYYLQVASTLIPKSSSFNTKLPQIPSFSEFVNSRKAKGDQLHDTKKHSSRVEKKMRI</sequence>
<evidence type="ECO:0000313" key="3">
    <source>
        <dbReference type="EMBL" id="KRH12556.1"/>
    </source>
</evidence>
<dbReference type="OMA" id="EQSSEFW"/>
<dbReference type="Gene3D" id="1.10.10.10">
    <property type="entry name" value="Winged helix-like DNA-binding domain superfamily/Winged helix DNA-binding domain"/>
    <property type="match status" value="1"/>
</dbReference>
<proteinExistence type="predicted"/>
<dbReference type="SMR" id="A0A0R0G2N0"/>
<evidence type="ECO:0000256" key="1">
    <source>
        <dbReference type="SAM" id="MobiDB-lite"/>
    </source>
</evidence>
<gene>
    <name evidence="3" type="ORF">GLYMA_15G178500</name>
</gene>
<keyword evidence="5" id="KW-1185">Reference proteome</keyword>
<feature type="region of interest" description="Disordered" evidence="1">
    <location>
        <begin position="262"/>
        <end position="284"/>
    </location>
</feature>